<name>A0ABY6N5Y4_9ALTE</name>
<dbReference type="SUPFAM" id="SSF57783">
    <property type="entry name" value="Zinc beta-ribbon"/>
    <property type="match status" value="2"/>
</dbReference>
<dbReference type="Gene3D" id="1.10.460.10">
    <property type="entry name" value="Topoisomerase I, domain 2"/>
    <property type="match status" value="1"/>
</dbReference>
<evidence type="ECO:0000256" key="13">
    <source>
        <dbReference type="ARBA" id="ARBA00032235"/>
    </source>
</evidence>
<dbReference type="SMART" id="SM00436">
    <property type="entry name" value="TOP1Bc"/>
    <property type="match status" value="1"/>
</dbReference>
<reference evidence="17" key="1">
    <citation type="submission" date="2022-06" db="EMBL/GenBank/DDBJ databases">
        <title>Alkalimarinus sp. nov., isolated from gut of a Alitta virens.</title>
        <authorList>
            <person name="Yang A.I."/>
            <person name="Shin N.-R."/>
        </authorList>
    </citation>
    <scope>NUCLEOTIDE SEQUENCE</scope>
    <source>
        <strain evidence="17">A2M4</strain>
    </source>
</reference>
<dbReference type="PANTHER" id="PTHR11390:SF21">
    <property type="entry name" value="DNA TOPOISOMERASE 3-ALPHA"/>
    <property type="match status" value="1"/>
</dbReference>
<evidence type="ECO:0000259" key="16">
    <source>
        <dbReference type="PROSITE" id="PS52039"/>
    </source>
</evidence>
<evidence type="ECO:0000256" key="11">
    <source>
        <dbReference type="ARBA" id="ARBA00030003"/>
    </source>
</evidence>
<dbReference type="Gene3D" id="2.70.20.10">
    <property type="entry name" value="Topoisomerase I, domain 3"/>
    <property type="match status" value="1"/>
</dbReference>
<dbReference type="NCBIfam" id="TIGR01056">
    <property type="entry name" value="topB"/>
    <property type="match status" value="1"/>
</dbReference>
<evidence type="ECO:0000256" key="8">
    <source>
        <dbReference type="ARBA" id="ARBA00023029"/>
    </source>
</evidence>
<dbReference type="Pfam" id="PF01131">
    <property type="entry name" value="Topoisom_bac"/>
    <property type="match status" value="1"/>
</dbReference>
<keyword evidence="18" id="KW-1185">Reference proteome</keyword>
<dbReference type="PANTHER" id="PTHR11390">
    <property type="entry name" value="PROKARYOTIC DNA TOPOISOMERASE"/>
    <property type="match status" value="1"/>
</dbReference>
<evidence type="ECO:0000259" key="15">
    <source>
        <dbReference type="PROSITE" id="PS50880"/>
    </source>
</evidence>
<dbReference type="PROSITE" id="PS52039">
    <property type="entry name" value="TOPO_IA_2"/>
    <property type="match status" value="1"/>
</dbReference>
<evidence type="ECO:0000256" key="12">
    <source>
        <dbReference type="ARBA" id="ARBA00031985"/>
    </source>
</evidence>
<protein>
    <recommendedName>
        <fullName evidence="3">DNA topoisomerase</fullName>
        <ecNumber evidence="3">5.6.2.1</ecNumber>
    </recommendedName>
    <alternativeName>
        <fullName evidence="14">Omega-protein</fullName>
    </alternativeName>
    <alternativeName>
        <fullName evidence="13">Relaxing enzyme</fullName>
    </alternativeName>
    <alternativeName>
        <fullName evidence="11">Swivelase</fullName>
    </alternativeName>
    <alternativeName>
        <fullName evidence="12">Untwisting enzyme</fullName>
    </alternativeName>
</protein>
<dbReference type="Gene3D" id="3.40.50.140">
    <property type="match status" value="1"/>
</dbReference>
<gene>
    <name evidence="17" type="ORF">NKI27_07275</name>
</gene>
<dbReference type="CDD" id="cd00186">
    <property type="entry name" value="TOP1Ac"/>
    <property type="match status" value="1"/>
</dbReference>
<keyword evidence="9" id="KW-0238">DNA-binding</keyword>
<dbReference type="Pfam" id="PF01396">
    <property type="entry name" value="Zn_ribbon_Top1"/>
    <property type="match status" value="2"/>
</dbReference>
<evidence type="ECO:0000256" key="14">
    <source>
        <dbReference type="ARBA" id="ARBA00032877"/>
    </source>
</evidence>
<evidence type="ECO:0000256" key="10">
    <source>
        <dbReference type="ARBA" id="ARBA00023235"/>
    </source>
</evidence>
<dbReference type="InterPro" id="IPR023405">
    <property type="entry name" value="Topo_IA_core_domain"/>
</dbReference>
<dbReference type="Gene3D" id="3.30.65.10">
    <property type="entry name" value="Bacterial Topoisomerase I, domain 1"/>
    <property type="match status" value="2"/>
</dbReference>
<dbReference type="SUPFAM" id="SSF56712">
    <property type="entry name" value="Prokaryotic type I DNA topoisomerase"/>
    <property type="match status" value="1"/>
</dbReference>
<dbReference type="Gene3D" id="1.10.290.10">
    <property type="entry name" value="Topoisomerase I, domain 4"/>
    <property type="match status" value="1"/>
</dbReference>
<dbReference type="InterPro" id="IPR013826">
    <property type="entry name" value="Topo_IA_cen_sub3"/>
</dbReference>
<dbReference type="InterPro" id="IPR034144">
    <property type="entry name" value="TOPRIM_TopoIII"/>
</dbReference>
<evidence type="ECO:0000256" key="3">
    <source>
        <dbReference type="ARBA" id="ARBA00012891"/>
    </source>
</evidence>
<keyword evidence="6" id="KW-0863">Zinc-finger</keyword>
<dbReference type="InterPro" id="IPR013825">
    <property type="entry name" value="Topo_IA_cen_sub2"/>
</dbReference>
<dbReference type="Pfam" id="PF01751">
    <property type="entry name" value="Toprim"/>
    <property type="match status" value="1"/>
</dbReference>
<evidence type="ECO:0000256" key="2">
    <source>
        <dbReference type="ARBA" id="ARBA00009446"/>
    </source>
</evidence>
<dbReference type="EMBL" id="CP100390">
    <property type="protein sequence ID" value="UZE97535.1"/>
    <property type="molecule type" value="Genomic_DNA"/>
</dbReference>
<evidence type="ECO:0000313" key="17">
    <source>
        <dbReference type="EMBL" id="UZE97535.1"/>
    </source>
</evidence>
<evidence type="ECO:0000256" key="1">
    <source>
        <dbReference type="ARBA" id="ARBA00000213"/>
    </source>
</evidence>
<evidence type="ECO:0000256" key="4">
    <source>
        <dbReference type="ARBA" id="ARBA00022723"/>
    </source>
</evidence>
<feature type="domain" description="Topo IA-type catalytic" evidence="16">
    <location>
        <begin position="151"/>
        <end position="612"/>
    </location>
</feature>
<keyword evidence="4" id="KW-0479">Metal-binding</keyword>
<keyword evidence="8" id="KW-0799">Topoisomerase</keyword>
<dbReference type="PROSITE" id="PS50880">
    <property type="entry name" value="TOPRIM"/>
    <property type="match status" value="1"/>
</dbReference>
<proteinExistence type="inferred from homology"/>
<dbReference type="Proteomes" id="UP001163739">
    <property type="component" value="Chromosome"/>
</dbReference>
<dbReference type="InterPro" id="IPR013824">
    <property type="entry name" value="Topo_IA_cen_sub1"/>
</dbReference>
<keyword evidence="5" id="KW-0677">Repeat</keyword>
<dbReference type="InterPro" id="IPR013497">
    <property type="entry name" value="Topo_IA_cen"/>
</dbReference>
<evidence type="ECO:0000256" key="9">
    <source>
        <dbReference type="ARBA" id="ARBA00023125"/>
    </source>
</evidence>
<dbReference type="InterPro" id="IPR005738">
    <property type="entry name" value="TopoIII"/>
</dbReference>
<dbReference type="InterPro" id="IPR006171">
    <property type="entry name" value="TOPRIM_dom"/>
</dbReference>
<evidence type="ECO:0000256" key="5">
    <source>
        <dbReference type="ARBA" id="ARBA00022737"/>
    </source>
</evidence>
<keyword evidence="7" id="KW-0862">Zinc</keyword>
<dbReference type="CDD" id="cd03362">
    <property type="entry name" value="TOPRIM_TopoIA_TopoIII"/>
    <property type="match status" value="1"/>
</dbReference>
<organism evidence="17 18">
    <name type="scientific">Alkalimarinus alittae</name>
    <dbReference type="NCBI Taxonomy" id="2961619"/>
    <lineage>
        <taxon>Bacteria</taxon>
        <taxon>Pseudomonadati</taxon>
        <taxon>Pseudomonadota</taxon>
        <taxon>Gammaproteobacteria</taxon>
        <taxon>Alteromonadales</taxon>
        <taxon>Alteromonadaceae</taxon>
        <taxon>Alkalimarinus</taxon>
    </lineage>
</organism>
<dbReference type="InterPro" id="IPR003602">
    <property type="entry name" value="Topo_IA_DNA-bd_dom"/>
</dbReference>
<accession>A0ABY6N5Y4</accession>
<evidence type="ECO:0000313" key="18">
    <source>
        <dbReference type="Proteomes" id="UP001163739"/>
    </source>
</evidence>
<dbReference type="EC" id="5.6.2.1" evidence="3"/>
<keyword evidence="10" id="KW-0413">Isomerase</keyword>
<dbReference type="PRINTS" id="PR00417">
    <property type="entry name" value="PRTPISMRASEI"/>
</dbReference>
<evidence type="ECO:0000256" key="6">
    <source>
        <dbReference type="ARBA" id="ARBA00022771"/>
    </source>
</evidence>
<dbReference type="InterPro" id="IPR003601">
    <property type="entry name" value="Topo_IA_2"/>
</dbReference>
<comment type="catalytic activity">
    <reaction evidence="1">
        <text>ATP-independent breakage of single-stranded DNA, followed by passage and rejoining.</text>
        <dbReference type="EC" id="5.6.2.1"/>
    </reaction>
</comment>
<sequence>MQLIIAEKSSLGRAIVQALPLPHSAQQGYIQCGQDITVTWCSGHLLEPCSPEAYLPQYAKWNLYDLPIAPAKWKLTPRSETMNHLRIIGSLIERSHEIIHAGDPDREGQLIVDEVLHYFNVEVPVRRLLINDLTPTAIAASLNQLTSNTEYQNLSRSAQCRQQADWLYGINLTRALTLVARDKGKEGVFSVGRVQTPVLGLIAKRDAEIEHFKPTRYYSIVANFETLNTKSPLPVIDTLWQTPPSREMHCDEQGRLLNRKIAERVVRSVSVNEIIGTVIKVTDKQLSEPSPLPFSLSTLQIEAAKRFGYSPQYVLDGCLMLFDKYKLITYPKSDCRYLPDNQFNHRADLLNTLILNAPLLTNAVHGCNLTIKSHAWNDQKTGPHHAIIPTAQTLDIATLQTREQALYTLICRRYIAQFYPSLITDESIFDISIDKERFQGKQTTVRHKGWKAIDEPDQHDDGGIASAAHATAGNSLREGEQVYCRTVKIMTHETPPPEHFDDASLLSAMTSIAHYVEDPYIKKTLRASDGLGTEATRAAIIEALYRRDYIAKNGRRIVSTEKGRDLIYNLPTNCITPDMTAIWEAALDTISSGSTKPKDFITRITDEISHLIETLTGIPVKKANGSQQAIAPPPSCPKCQSEMVERTGKYGKFWACSQFPNCKASLPWKLNTTKKAKAVKMGDSPPIPCPNCHAPLIRRTGTRGEFWGCSNYPSCRKTFKDIEGKPLIHINPRP</sequence>
<dbReference type="InterPro" id="IPR013498">
    <property type="entry name" value="Topo_IA_Znf"/>
</dbReference>
<dbReference type="SMART" id="SM00437">
    <property type="entry name" value="TOP1Ac"/>
    <property type="match status" value="1"/>
</dbReference>
<dbReference type="SMART" id="SM00493">
    <property type="entry name" value="TOPRIM"/>
    <property type="match status" value="1"/>
</dbReference>
<dbReference type="NCBIfam" id="NF005829">
    <property type="entry name" value="PRK07726.1"/>
    <property type="match status" value="1"/>
</dbReference>
<dbReference type="RefSeq" id="WP_265049009.1">
    <property type="nucleotide sequence ID" value="NZ_CP100390.1"/>
</dbReference>
<evidence type="ECO:0000256" key="7">
    <source>
        <dbReference type="ARBA" id="ARBA00022833"/>
    </source>
</evidence>
<comment type="similarity">
    <text evidence="2">Belongs to the type IA topoisomerase family.</text>
</comment>
<dbReference type="InterPro" id="IPR000380">
    <property type="entry name" value="Topo_IA"/>
</dbReference>
<feature type="domain" description="Toprim" evidence="15">
    <location>
        <begin position="1"/>
        <end position="134"/>
    </location>
</feature>